<dbReference type="EMBL" id="BMJS01000025">
    <property type="protein sequence ID" value="GGG02495.1"/>
    <property type="molecule type" value="Genomic_DNA"/>
</dbReference>
<dbReference type="InterPro" id="IPR029066">
    <property type="entry name" value="PLP-binding_barrel"/>
</dbReference>
<dbReference type="PANTHER" id="PTHR28004:SF2">
    <property type="entry name" value="D-SERINE DEHYDRATASE"/>
    <property type="match status" value="1"/>
</dbReference>
<dbReference type="Pfam" id="PF14031">
    <property type="entry name" value="D-ser_dehydrat"/>
    <property type="match status" value="1"/>
</dbReference>
<organism evidence="4 5">
    <name type="scientific">Cysteiniphilum litorale</name>
    <dbReference type="NCBI Taxonomy" id="2056700"/>
    <lineage>
        <taxon>Bacteria</taxon>
        <taxon>Pseudomonadati</taxon>
        <taxon>Pseudomonadota</taxon>
        <taxon>Gammaproteobacteria</taxon>
        <taxon>Thiotrichales</taxon>
        <taxon>Fastidiosibacteraceae</taxon>
        <taxon>Cysteiniphilum</taxon>
    </lineage>
</organism>
<name>A0A8J2Z5R2_9GAMM</name>
<protein>
    <submittedName>
        <fullName evidence="4">Metal-activated pyridoxal enzyme</fullName>
    </submittedName>
</protein>
<proteinExistence type="inferred from homology"/>
<evidence type="ECO:0000256" key="2">
    <source>
        <dbReference type="ARBA" id="ARBA00023239"/>
    </source>
</evidence>
<reference evidence="4" key="2">
    <citation type="submission" date="2020-09" db="EMBL/GenBank/DDBJ databases">
        <authorList>
            <person name="Sun Q."/>
            <person name="Zhou Y."/>
        </authorList>
    </citation>
    <scope>NUCLEOTIDE SEQUENCE</scope>
    <source>
        <strain evidence="4">CGMCC 1.15758</strain>
    </source>
</reference>
<dbReference type="SUPFAM" id="SSF51419">
    <property type="entry name" value="PLP-binding barrel"/>
    <property type="match status" value="1"/>
</dbReference>
<keyword evidence="2" id="KW-0456">Lyase</keyword>
<dbReference type="GO" id="GO:0036088">
    <property type="term" value="P:D-serine catabolic process"/>
    <property type="evidence" value="ECO:0007669"/>
    <property type="project" value="TreeGrafter"/>
</dbReference>
<dbReference type="Pfam" id="PF01168">
    <property type="entry name" value="Ala_racemase_N"/>
    <property type="match status" value="1"/>
</dbReference>
<gene>
    <name evidence="4" type="ORF">GCM10010995_19870</name>
</gene>
<dbReference type="SMART" id="SM01119">
    <property type="entry name" value="D-ser_dehydrat"/>
    <property type="match status" value="1"/>
</dbReference>
<dbReference type="AlphaFoldDB" id="A0A8J2Z5R2"/>
<sequence>MIGQHKSTLNTPCLVIDKDKLVQNINDMQAFALKHHKSVRPHAKTHKCTEIAKLQRQQGAIGICVTKVSEALVLAEHGITGILITSPVVTDSKLNMLSKVCQLAPDTMVVCDSFANAEELNQLALNHLKQNMNVIVDIDAGIGRTGVSFEHAVALARHIHELSHLNLKGIQCYAGHFQHITDYNKRQEASSLLLKKTGEIKAQIEAQTGLKNLIQTGSGTGTYAIDCNIQSVTEIQPGSYTVMDKEYFDIESINSFLPAMTLLSTVISANHDTHVTVDAGLKALYKDPTKPQIISHDNLYYDWDYFGDEHGKVTGKVLPKLGDVIEMVVPHCDPTINLFDQFYITENDIVTDIWSINLRGKSQ</sequence>
<accession>A0A8J2Z5R2</accession>
<evidence type="ECO:0000256" key="1">
    <source>
        <dbReference type="ARBA" id="ARBA00005323"/>
    </source>
</evidence>
<dbReference type="CDD" id="cd06819">
    <property type="entry name" value="PLPDE_III_LS_D-TA"/>
    <property type="match status" value="1"/>
</dbReference>
<dbReference type="Proteomes" id="UP000636949">
    <property type="component" value="Unassembled WGS sequence"/>
</dbReference>
<evidence type="ECO:0000313" key="4">
    <source>
        <dbReference type="EMBL" id="GGG02495.1"/>
    </source>
</evidence>
<dbReference type="InterPro" id="IPR026956">
    <property type="entry name" value="D-ser_dehydrat-like_dom"/>
</dbReference>
<reference evidence="4" key="1">
    <citation type="journal article" date="2014" name="Int. J. Syst. Evol. Microbiol.">
        <title>Complete genome sequence of Corynebacterium casei LMG S-19264T (=DSM 44701T), isolated from a smear-ripened cheese.</title>
        <authorList>
            <consortium name="US DOE Joint Genome Institute (JGI-PGF)"/>
            <person name="Walter F."/>
            <person name="Albersmeier A."/>
            <person name="Kalinowski J."/>
            <person name="Ruckert C."/>
        </authorList>
    </citation>
    <scope>NUCLEOTIDE SEQUENCE</scope>
    <source>
        <strain evidence="4">CGMCC 1.15758</strain>
    </source>
</reference>
<dbReference type="InterPro" id="IPR051466">
    <property type="entry name" value="D-amino_acid_metab_enzyme"/>
</dbReference>
<evidence type="ECO:0000259" key="3">
    <source>
        <dbReference type="SMART" id="SM01119"/>
    </source>
</evidence>
<comment type="similarity">
    <text evidence="1">Belongs to the DSD1 family.</text>
</comment>
<dbReference type="Gene3D" id="3.20.20.10">
    <property type="entry name" value="Alanine racemase"/>
    <property type="match status" value="1"/>
</dbReference>
<dbReference type="Gene3D" id="2.40.37.20">
    <property type="entry name" value="D-serine dehydratase-like domain"/>
    <property type="match status" value="1"/>
</dbReference>
<dbReference type="InterPro" id="IPR042208">
    <property type="entry name" value="D-ser_dehydrat-like_sf"/>
</dbReference>
<dbReference type="GO" id="GO:0008721">
    <property type="term" value="F:D-serine ammonia-lyase activity"/>
    <property type="evidence" value="ECO:0007669"/>
    <property type="project" value="TreeGrafter"/>
</dbReference>
<comment type="caution">
    <text evidence="4">The sequence shown here is derived from an EMBL/GenBank/DDBJ whole genome shotgun (WGS) entry which is preliminary data.</text>
</comment>
<dbReference type="InterPro" id="IPR001608">
    <property type="entry name" value="Ala_racemase_N"/>
</dbReference>
<dbReference type="PANTHER" id="PTHR28004">
    <property type="entry name" value="ZGC:162816-RELATED"/>
    <property type="match status" value="1"/>
</dbReference>
<dbReference type="OrthoDB" id="9772497at2"/>
<keyword evidence="5" id="KW-1185">Reference proteome</keyword>
<evidence type="ECO:0000313" key="5">
    <source>
        <dbReference type="Proteomes" id="UP000636949"/>
    </source>
</evidence>
<feature type="domain" description="D-serine dehydratase-like" evidence="3">
    <location>
        <begin position="259"/>
        <end position="346"/>
    </location>
</feature>
<dbReference type="RefSeq" id="WP_117003334.1">
    <property type="nucleotide sequence ID" value="NZ_BMJS01000025.1"/>
</dbReference>